<dbReference type="NCBIfam" id="NF041926">
    <property type="entry name" value="QatD"/>
    <property type="match status" value="1"/>
</dbReference>
<comment type="caution">
    <text evidence="5">The sequence shown here is derived from an EMBL/GenBank/DDBJ whole genome shotgun (WGS) entry which is preliminary data.</text>
</comment>
<evidence type="ECO:0000313" key="6">
    <source>
        <dbReference type="Proteomes" id="UP001139534"/>
    </source>
</evidence>
<comment type="similarity">
    <text evidence="1">Belongs to the metallo-dependent hydrolases superfamily. TatD-type hydrolase family.</text>
</comment>
<evidence type="ECO:0000256" key="2">
    <source>
        <dbReference type="ARBA" id="ARBA00022723"/>
    </source>
</evidence>
<dbReference type="InterPro" id="IPR001130">
    <property type="entry name" value="TatD-like"/>
</dbReference>
<keyword evidence="2 4" id="KW-0479">Metal-binding</keyword>
<feature type="binding site" evidence="4">
    <location>
        <position position="145"/>
    </location>
    <ligand>
        <name>a divalent metal cation</name>
        <dbReference type="ChEBI" id="CHEBI:60240"/>
        <label>2</label>
    </ligand>
</feature>
<dbReference type="InterPro" id="IPR049677">
    <property type="entry name" value="QatD"/>
</dbReference>
<evidence type="ECO:0000313" key="5">
    <source>
        <dbReference type="EMBL" id="MCK8488271.1"/>
    </source>
</evidence>
<keyword evidence="6" id="KW-1185">Reference proteome</keyword>
<dbReference type="Proteomes" id="UP001139534">
    <property type="component" value="Unassembled WGS sequence"/>
</dbReference>
<proteinExistence type="inferred from homology"/>
<feature type="binding site" evidence="4">
    <location>
        <position position="193"/>
    </location>
    <ligand>
        <name>a divalent metal cation</name>
        <dbReference type="ChEBI" id="CHEBI:60240"/>
        <label>1</label>
    </ligand>
</feature>
<name>A0A9X2BTS8_9BACL</name>
<dbReference type="Pfam" id="PF01026">
    <property type="entry name" value="TatD_DNase"/>
    <property type="match status" value="1"/>
</dbReference>
<dbReference type="GO" id="GO:0046872">
    <property type="term" value="F:metal ion binding"/>
    <property type="evidence" value="ECO:0007669"/>
    <property type="project" value="UniProtKB-KW"/>
</dbReference>
<dbReference type="PIRSF" id="PIRSF005902">
    <property type="entry name" value="DNase_TatD"/>
    <property type="match status" value="1"/>
</dbReference>
<dbReference type="SUPFAM" id="SSF51556">
    <property type="entry name" value="Metallo-dependent hydrolases"/>
    <property type="match status" value="1"/>
</dbReference>
<dbReference type="PANTHER" id="PTHR46317:SF1">
    <property type="entry name" value="HYDROLASE, TATD FAMILY"/>
    <property type="match status" value="1"/>
</dbReference>
<organism evidence="5 6">
    <name type="scientific">Paenibacillus mellifer</name>
    <dbReference type="NCBI Taxonomy" id="2937794"/>
    <lineage>
        <taxon>Bacteria</taxon>
        <taxon>Bacillati</taxon>
        <taxon>Bacillota</taxon>
        <taxon>Bacilli</taxon>
        <taxon>Bacillales</taxon>
        <taxon>Paenibacillaceae</taxon>
        <taxon>Paenibacillus</taxon>
    </lineage>
</organism>
<feature type="binding site" evidence="4">
    <location>
        <position position="5"/>
    </location>
    <ligand>
        <name>a divalent metal cation</name>
        <dbReference type="ChEBI" id="CHEBI:60240"/>
        <label>1</label>
    </ligand>
</feature>
<gene>
    <name evidence="5" type="ORF">M0651_13920</name>
</gene>
<sequence length="249" mass="28422">MIDVHCHIDLYKNPYVVANENEKKGISTIAVTNLPSHYELGYSHLKDFKYIRVALGLHPLYANKHTPTEMKRFIDLVKKTSYIGEIGLDFSREGIATKTKQIQSFRHVLTHISDRPRFITLHSRRAEATVLQMLEEFSIKGAVFHWYSGSLSFLKEIVAAGHYFSVNPAMLQSSNGCKIIAKIPRNRLLTETDGPFVKIEDKIVTSQDISLVQKYLSSLWSCSYEDVERQIKDNFNQALLPIKQYSIGG</sequence>
<dbReference type="InterPro" id="IPR032466">
    <property type="entry name" value="Metal_Hydrolase"/>
</dbReference>
<evidence type="ECO:0000256" key="1">
    <source>
        <dbReference type="ARBA" id="ARBA00009275"/>
    </source>
</evidence>
<dbReference type="AlphaFoldDB" id="A0A9X2BTS8"/>
<dbReference type="RefSeq" id="WP_248552350.1">
    <property type="nucleotide sequence ID" value="NZ_JALPRK010000012.1"/>
</dbReference>
<feature type="binding site" evidence="4">
    <location>
        <position position="7"/>
    </location>
    <ligand>
        <name>a divalent metal cation</name>
        <dbReference type="ChEBI" id="CHEBI:60240"/>
        <label>1</label>
    </ligand>
</feature>
<dbReference type="Gene3D" id="3.20.20.140">
    <property type="entry name" value="Metal-dependent hydrolases"/>
    <property type="match status" value="1"/>
</dbReference>
<keyword evidence="3 5" id="KW-0378">Hydrolase</keyword>
<dbReference type="GO" id="GO:0016788">
    <property type="term" value="F:hydrolase activity, acting on ester bonds"/>
    <property type="evidence" value="ECO:0007669"/>
    <property type="project" value="InterPro"/>
</dbReference>
<evidence type="ECO:0000256" key="4">
    <source>
        <dbReference type="PIRSR" id="PIRSR005902-1"/>
    </source>
</evidence>
<reference evidence="5" key="1">
    <citation type="submission" date="2022-04" db="EMBL/GenBank/DDBJ databases">
        <authorList>
            <person name="Seo M.-J."/>
        </authorList>
    </citation>
    <scope>NUCLEOTIDE SEQUENCE</scope>
    <source>
        <strain evidence="5">MBLB2552</strain>
    </source>
</reference>
<accession>A0A9X2BTS8</accession>
<feature type="binding site" evidence="4">
    <location>
        <position position="122"/>
    </location>
    <ligand>
        <name>a divalent metal cation</name>
        <dbReference type="ChEBI" id="CHEBI:60240"/>
        <label>2</label>
    </ligand>
</feature>
<dbReference type="PANTHER" id="PTHR46317">
    <property type="entry name" value="HYDROLASE OF PHP SUPERFAMILY-RELATED PROTEIN"/>
    <property type="match status" value="1"/>
</dbReference>
<dbReference type="EMBL" id="JALPRK010000012">
    <property type="protein sequence ID" value="MCK8488271.1"/>
    <property type="molecule type" value="Genomic_DNA"/>
</dbReference>
<feature type="binding site" evidence="4">
    <location>
        <position position="85"/>
    </location>
    <ligand>
        <name>a divalent metal cation</name>
        <dbReference type="ChEBI" id="CHEBI:60240"/>
        <label>1</label>
    </ligand>
</feature>
<evidence type="ECO:0000256" key="3">
    <source>
        <dbReference type="ARBA" id="ARBA00022801"/>
    </source>
</evidence>
<protein>
    <submittedName>
        <fullName evidence="5">TatD family hydrolase</fullName>
    </submittedName>
</protein>